<gene>
    <name evidence="1" type="ORF">D9V32_06615</name>
</gene>
<organism evidence="1 2">
    <name type="scientific">Mycetocola tolaasinivorans</name>
    <dbReference type="NCBI Taxonomy" id="76635"/>
    <lineage>
        <taxon>Bacteria</taxon>
        <taxon>Bacillati</taxon>
        <taxon>Actinomycetota</taxon>
        <taxon>Actinomycetes</taxon>
        <taxon>Micrococcales</taxon>
        <taxon>Microbacteriaceae</taxon>
        <taxon>Mycetocola</taxon>
    </lineage>
</organism>
<dbReference type="AlphaFoldDB" id="A0A3L7A874"/>
<dbReference type="PANTHER" id="PTHR37029">
    <property type="entry name" value="SSR1768 PROTEIN"/>
    <property type="match status" value="1"/>
</dbReference>
<evidence type="ECO:0000313" key="1">
    <source>
        <dbReference type="EMBL" id="RLP76519.1"/>
    </source>
</evidence>
<evidence type="ECO:0000313" key="2">
    <source>
        <dbReference type="Proteomes" id="UP000272503"/>
    </source>
</evidence>
<reference evidence="1 2" key="1">
    <citation type="submission" date="2018-10" db="EMBL/GenBank/DDBJ databases">
        <authorList>
            <person name="Li J."/>
        </authorList>
    </citation>
    <scope>NUCLEOTIDE SEQUENCE [LARGE SCALE GENOMIC DNA]</scope>
    <source>
        <strain evidence="1 2">IF 016277</strain>
    </source>
</reference>
<accession>A0A3L7A874</accession>
<name>A0A3L7A874_9MICO</name>
<dbReference type="Pfam" id="PF10049">
    <property type="entry name" value="DUF2283"/>
    <property type="match status" value="2"/>
</dbReference>
<keyword evidence="2" id="KW-1185">Reference proteome</keyword>
<proteinExistence type="predicted"/>
<dbReference type="InterPro" id="IPR019270">
    <property type="entry name" value="DUF2283"/>
</dbReference>
<comment type="caution">
    <text evidence="1">The sequence shown here is derived from an EMBL/GenBank/DDBJ whole genome shotgun (WGS) entry which is preliminary data.</text>
</comment>
<protein>
    <submittedName>
        <fullName evidence="1">DUF2283 domain-containing protein</fullName>
    </submittedName>
</protein>
<dbReference type="RefSeq" id="WP_121648098.1">
    <property type="nucleotide sequence ID" value="NZ_RCUX01000004.1"/>
</dbReference>
<sequence>MGDKRQERLRFDPEVDAAYLAVGRRLLTGEAHEQMVDLLDPKHPGDIVLDFDAGGHLIGVEILEARTLLRTMTLSEARWIGAKTDPSVTQESSIGVNQVDADPFGLADDVRQRRLVYDPEADAAYLAVGRDAQSGESDTQIYGISDPRKLGEIILGFDTEGHLIGIEVLGACALLRAHTLEESRRYAPMEISDLPDFSDL</sequence>
<dbReference type="EMBL" id="RCUX01000004">
    <property type="protein sequence ID" value="RLP76519.1"/>
    <property type="molecule type" value="Genomic_DNA"/>
</dbReference>
<dbReference type="Proteomes" id="UP000272503">
    <property type="component" value="Unassembled WGS sequence"/>
</dbReference>
<dbReference type="OrthoDB" id="2911799at2"/>
<dbReference type="PANTHER" id="PTHR37029:SF1">
    <property type="entry name" value="SSR1768 PROTEIN"/>
    <property type="match status" value="1"/>
</dbReference>